<sequence>MSFDVTRRREAPSGVWKKMVLVNGQSPGPLIEVSTGDIVRVKVNNLIWDESTTINWHGIHQRNTTWMDGVAGISQCAIPPAKSFTYEFEIIDQRGTFCMVPVNARRRTLPDVILINGLAVFTNCNFTSSTWSSFMPPICEPSSRQFTTPMPNTTTRFRLINHSSFTYLYFTIDSHPYLTIIEIDGVEVEPITVPGIHLNIGQRYSVLVSPIHSTTTGSFVMRATIPKSCFLPYVPYTSEILESVNHQGTALLSYSPNPNSSLPQNIKPVVDIPQNCTNPPFNLPVPIRKMAAFPPDTAHPSRNTHQINFQFQQAGPTSYSPLPHSAQLWLSLPQTLDSGSDPGSYNNYNFPLNQQVLFLPDPNKTVQIAINSRDIMEHPFHLHGHTFQIVA</sequence>
<feature type="domain" description="Plastocyanin-like" evidence="5">
    <location>
        <begin position="107"/>
        <end position="254"/>
    </location>
</feature>
<dbReference type="Pfam" id="PF00394">
    <property type="entry name" value="Cu-oxidase"/>
    <property type="match status" value="1"/>
</dbReference>
<feature type="domain" description="Plastocyanin-like" evidence="7">
    <location>
        <begin position="11"/>
        <end position="99"/>
    </location>
</feature>
<evidence type="ECO:0000313" key="8">
    <source>
        <dbReference type="EMBL" id="KAK4671193.1"/>
    </source>
</evidence>
<dbReference type="InterPro" id="IPR045087">
    <property type="entry name" value="Cu-oxidase_fam"/>
</dbReference>
<accession>A0ABR0HT00</accession>
<evidence type="ECO:0008006" key="10">
    <source>
        <dbReference type="Google" id="ProtNLM"/>
    </source>
</evidence>
<dbReference type="EMBL" id="JAFFHC010000006">
    <property type="protein sequence ID" value="KAK4671193.1"/>
    <property type="molecule type" value="Genomic_DNA"/>
</dbReference>
<dbReference type="Pfam" id="PF07732">
    <property type="entry name" value="Cu-oxidase_3"/>
    <property type="match status" value="1"/>
</dbReference>
<dbReference type="InterPro" id="IPR011707">
    <property type="entry name" value="Cu-oxidase-like_N"/>
</dbReference>
<keyword evidence="4" id="KW-0186">Copper</keyword>
<keyword evidence="2" id="KW-0479">Metal-binding</keyword>
<protein>
    <recommendedName>
        <fullName evidence="10">Multicopper oxidase</fullName>
    </recommendedName>
</protein>
<keyword evidence="9" id="KW-1185">Reference proteome</keyword>
<dbReference type="InterPro" id="IPR001117">
    <property type="entry name" value="Cu-oxidase_2nd"/>
</dbReference>
<dbReference type="PANTHER" id="PTHR11709">
    <property type="entry name" value="MULTI-COPPER OXIDASE"/>
    <property type="match status" value="1"/>
</dbReference>
<comment type="caution">
    <text evidence="8">The sequence shown here is derived from an EMBL/GenBank/DDBJ whole genome shotgun (WGS) entry which is preliminary data.</text>
</comment>
<evidence type="ECO:0000256" key="1">
    <source>
        <dbReference type="ARBA" id="ARBA00010609"/>
    </source>
</evidence>
<dbReference type="PANTHER" id="PTHR11709:SF394">
    <property type="entry name" value="FI03373P-RELATED"/>
    <property type="match status" value="1"/>
</dbReference>
<dbReference type="CDD" id="cd04205">
    <property type="entry name" value="CuRO_2_LCC_like"/>
    <property type="match status" value="1"/>
</dbReference>
<gene>
    <name evidence="8" type="ORF">QC764_0092760</name>
</gene>
<dbReference type="InterPro" id="IPR011706">
    <property type="entry name" value="Cu-oxidase_C"/>
</dbReference>
<dbReference type="Proteomes" id="UP001323617">
    <property type="component" value="Unassembled WGS sequence"/>
</dbReference>
<dbReference type="Pfam" id="PF07731">
    <property type="entry name" value="Cu-oxidase_2"/>
    <property type="match status" value="1"/>
</dbReference>
<evidence type="ECO:0000256" key="4">
    <source>
        <dbReference type="ARBA" id="ARBA00023008"/>
    </source>
</evidence>
<comment type="similarity">
    <text evidence="1">Belongs to the multicopper oxidase family.</text>
</comment>
<feature type="domain" description="Plastocyanin-like" evidence="6">
    <location>
        <begin position="341"/>
        <end position="390"/>
    </location>
</feature>
<dbReference type="Gene3D" id="2.60.40.420">
    <property type="entry name" value="Cupredoxins - blue copper proteins"/>
    <property type="match status" value="3"/>
</dbReference>
<keyword evidence="3" id="KW-0560">Oxidoreductase</keyword>
<proteinExistence type="inferred from homology"/>
<evidence type="ECO:0000259" key="7">
    <source>
        <dbReference type="Pfam" id="PF07732"/>
    </source>
</evidence>
<evidence type="ECO:0000313" key="9">
    <source>
        <dbReference type="Proteomes" id="UP001323617"/>
    </source>
</evidence>
<dbReference type="SUPFAM" id="SSF49503">
    <property type="entry name" value="Cupredoxins"/>
    <property type="match status" value="3"/>
</dbReference>
<evidence type="ECO:0000259" key="6">
    <source>
        <dbReference type="Pfam" id="PF07731"/>
    </source>
</evidence>
<evidence type="ECO:0000259" key="5">
    <source>
        <dbReference type="Pfam" id="PF00394"/>
    </source>
</evidence>
<name>A0ABR0HT00_9PEZI</name>
<organism evidence="8 9">
    <name type="scientific">Podospora pseudoanserina</name>
    <dbReference type="NCBI Taxonomy" id="2609844"/>
    <lineage>
        <taxon>Eukaryota</taxon>
        <taxon>Fungi</taxon>
        <taxon>Dikarya</taxon>
        <taxon>Ascomycota</taxon>
        <taxon>Pezizomycotina</taxon>
        <taxon>Sordariomycetes</taxon>
        <taxon>Sordariomycetidae</taxon>
        <taxon>Sordariales</taxon>
        <taxon>Podosporaceae</taxon>
        <taxon>Podospora</taxon>
    </lineage>
</organism>
<reference evidence="8 9" key="1">
    <citation type="journal article" date="2023" name="bioRxiv">
        <title>High-quality genome assemblies of four members of thePodospora anserinaspecies complex.</title>
        <authorList>
            <person name="Ament-Velasquez S.L."/>
            <person name="Vogan A.A."/>
            <person name="Wallerman O."/>
            <person name="Hartmann F."/>
            <person name="Gautier V."/>
            <person name="Silar P."/>
            <person name="Giraud T."/>
            <person name="Johannesson H."/>
        </authorList>
    </citation>
    <scope>NUCLEOTIDE SEQUENCE [LARGE SCALE GENOMIC DNA]</scope>
    <source>
        <strain evidence="8 9">CBS 124.78</strain>
    </source>
</reference>
<dbReference type="RefSeq" id="XP_062797489.1">
    <property type="nucleotide sequence ID" value="XM_062940940.1"/>
</dbReference>
<dbReference type="GeneID" id="87961680"/>
<evidence type="ECO:0000256" key="3">
    <source>
        <dbReference type="ARBA" id="ARBA00023002"/>
    </source>
</evidence>
<evidence type="ECO:0000256" key="2">
    <source>
        <dbReference type="ARBA" id="ARBA00022723"/>
    </source>
</evidence>
<dbReference type="InterPro" id="IPR008972">
    <property type="entry name" value="Cupredoxin"/>
</dbReference>